<sequence>AAANTQGSLIPGNPQSQGAAANTQGSLIPGNVIADEFIVLPGFDSNIRQNPGEQDSASTNNDVLGALALLIQHGFIRLPDEAAPSSTIAGSGSSLAGNIVAEAEPVRAGSGMFAVADALVNDPGSDFIRSKTGRGSDAIWFDNRQYSRVGSSRRYRCLGRGGRNGEPTGRCSASLTLDTALTSIERPPRAGSHSPNCLPSPHRQEVTLARRQIRQDINDRRRADVHEAIRQQGNQYATTRDIRNLQQRASQYSQRAHGVPPLPKGAAGSEQFRLETHRNIGVMAQRTLNGSEFLVFNSDSEGISIFMSTECRNVFNDCTMYFVDATFKCCPAPFQQLLVCSGMYGFQSIPLFWCLMTTRNAAAYRLCFREIIRIVTAQVGVCQLNTRIMGDFEEALRSALRAEFGATLPDDTSLRGCVFHLHKS</sequence>
<dbReference type="EMBL" id="JAAPAO010001742">
    <property type="protein sequence ID" value="KAF4648924.1"/>
    <property type="molecule type" value="Genomic_DNA"/>
</dbReference>
<evidence type="ECO:0000256" key="1">
    <source>
        <dbReference type="SAM" id="MobiDB-lite"/>
    </source>
</evidence>
<reference evidence="3 4" key="1">
    <citation type="submission" date="2020-04" db="EMBL/GenBank/DDBJ databases">
        <title>Perkinsus chesapeaki whole genome sequence.</title>
        <authorList>
            <person name="Bogema D.R."/>
        </authorList>
    </citation>
    <scope>NUCLEOTIDE SEQUENCE [LARGE SCALE GENOMIC DNA]</scope>
    <source>
        <strain evidence="3">ATCC PRA-425</strain>
    </source>
</reference>
<comment type="caution">
    <text evidence="3">The sequence shown here is derived from an EMBL/GenBank/DDBJ whole genome shotgun (WGS) entry which is preliminary data.</text>
</comment>
<evidence type="ECO:0000313" key="4">
    <source>
        <dbReference type="Proteomes" id="UP000591131"/>
    </source>
</evidence>
<accession>A0A7J6KPS0</accession>
<dbReference type="OrthoDB" id="10029846at2759"/>
<dbReference type="InterPro" id="IPR018289">
    <property type="entry name" value="MULE_transposase_dom"/>
</dbReference>
<dbReference type="Proteomes" id="UP000591131">
    <property type="component" value="Unassembled WGS sequence"/>
</dbReference>
<gene>
    <name evidence="3" type="ORF">FOL47_002645</name>
</gene>
<dbReference type="AlphaFoldDB" id="A0A7J6KPS0"/>
<evidence type="ECO:0000313" key="3">
    <source>
        <dbReference type="EMBL" id="KAF4648924.1"/>
    </source>
</evidence>
<proteinExistence type="predicted"/>
<dbReference type="Pfam" id="PF10551">
    <property type="entry name" value="MULE"/>
    <property type="match status" value="1"/>
</dbReference>
<keyword evidence="4" id="KW-1185">Reference proteome</keyword>
<feature type="region of interest" description="Disordered" evidence="1">
    <location>
        <begin position="1"/>
        <end position="23"/>
    </location>
</feature>
<feature type="non-terminal residue" evidence="3">
    <location>
        <position position="424"/>
    </location>
</feature>
<organism evidence="3 4">
    <name type="scientific">Perkinsus chesapeaki</name>
    <name type="common">Clam parasite</name>
    <name type="synonym">Perkinsus andrewsi</name>
    <dbReference type="NCBI Taxonomy" id="330153"/>
    <lineage>
        <taxon>Eukaryota</taxon>
        <taxon>Sar</taxon>
        <taxon>Alveolata</taxon>
        <taxon>Perkinsozoa</taxon>
        <taxon>Perkinsea</taxon>
        <taxon>Perkinsida</taxon>
        <taxon>Perkinsidae</taxon>
        <taxon>Perkinsus</taxon>
    </lineage>
</organism>
<protein>
    <recommendedName>
        <fullName evidence="2">MULE transposase domain-containing protein</fullName>
    </recommendedName>
</protein>
<evidence type="ECO:0000259" key="2">
    <source>
        <dbReference type="Pfam" id="PF10551"/>
    </source>
</evidence>
<name>A0A7J6KPS0_PERCH</name>
<feature type="non-terminal residue" evidence="3">
    <location>
        <position position="1"/>
    </location>
</feature>
<feature type="domain" description="MULE transposase" evidence="2">
    <location>
        <begin position="322"/>
        <end position="423"/>
    </location>
</feature>